<feature type="region of interest" description="Disordered" evidence="1">
    <location>
        <begin position="99"/>
        <end position="118"/>
    </location>
</feature>
<sequence length="296" mass="33733">LKFEVLPNWNLSSMSSTWRESKLKPLPAWNASEIKVKDECKRECKLPKKTCCAKEKVKQGNFLDSTAPIKTETKSAKVNANKKPNRTVIKKAIIQQRQINANSEQDNNETLNNNNSSSTAVEKNAKILQLIDNAADEKLFCAIENLIIELKRLQDRVYQTNPTLALQKRRVVLGLREVEAHIRRDKIKMVIFAMDLEDYFTFPDGTYQYVSNVIAKCRQACIPYVFGLNRKHLAKICMKRATVAVVGILDHQGATQQFNELKEMIAELRKSQMNNAVIDSIALMSVADEHVKNRNN</sequence>
<dbReference type="GO" id="GO:0003730">
    <property type="term" value="F:mRNA 3'-UTR binding"/>
    <property type="evidence" value="ECO:0007669"/>
    <property type="project" value="TreeGrafter"/>
</dbReference>
<comment type="caution">
    <text evidence="3">The sequence shown here is derived from an EMBL/GenBank/DDBJ whole genome shotgun (WGS) entry which is preliminary data.</text>
</comment>
<dbReference type="PANTHER" id="PTHR13284:SF4">
    <property type="entry name" value="C2H2-TYPE DOMAIN-CONTAINING PROTEIN"/>
    <property type="match status" value="1"/>
</dbReference>
<dbReference type="InterPro" id="IPR029064">
    <property type="entry name" value="Ribosomal_eL30-like_sf"/>
</dbReference>
<organism evidence="3 4">
    <name type="scientific">Trichinella pseudospiralis</name>
    <name type="common">Parasitic roundworm</name>
    <dbReference type="NCBI Taxonomy" id="6337"/>
    <lineage>
        <taxon>Eukaryota</taxon>
        <taxon>Metazoa</taxon>
        <taxon>Ecdysozoa</taxon>
        <taxon>Nematoda</taxon>
        <taxon>Enoplea</taxon>
        <taxon>Dorylaimia</taxon>
        <taxon>Trichinellida</taxon>
        <taxon>Trichinellidae</taxon>
        <taxon>Trichinella</taxon>
    </lineage>
</organism>
<evidence type="ECO:0000259" key="2">
    <source>
        <dbReference type="Pfam" id="PF01248"/>
    </source>
</evidence>
<dbReference type="GO" id="GO:0043021">
    <property type="term" value="F:ribonucleoprotein complex binding"/>
    <property type="evidence" value="ECO:0007669"/>
    <property type="project" value="TreeGrafter"/>
</dbReference>
<evidence type="ECO:0000313" key="4">
    <source>
        <dbReference type="Proteomes" id="UP000054815"/>
    </source>
</evidence>
<dbReference type="Gene3D" id="3.30.1330.30">
    <property type="match status" value="1"/>
</dbReference>
<feature type="compositionally biased region" description="Low complexity" evidence="1">
    <location>
        <begin position="102"/>
        <end position="118"/>
    </location>
</feature>
<accession>A0A0V0XUH2</accession>
<dbReference type="EMBL" id="JYDU01000134">
    <property type="protein sequence ID" value="KRX91581.1"/>
    <property type="molecule type" value="Genomic_DNA"/>
</dbReference>
<dbReference type="Pfam" id="PF01248">
    <property type="entry name" value="Ribosomal_L7Ae"/>
    <property type="match status" value="1"/>
</dbReference>
<feature type="non-terminal residue" evidence="3">
    <location>
        <position position="1"/>
    </location>
</feature>
<gene>
    <name evidence="3" type="primary">Cp1</name>
    <name evidence="3" type="ORF">T4E_6492</name>
</gene>
<dbReference type="GO" id="GO:0035368">
    <property type="term" value="F:selenocysteine insertion sequence binding"/>
    <property type="evidence" value="ECO:0007669"/>
    <property type="project" value="InterPro"/>
</dbReference>
<dbReference type="GO" id="GO:0005739">
    <property type="term" value="C:mitochondrion"/>
    <property type="evidence" value="ECO:0007669"/>
    <property type="project" value="TreeGrafter"/>
</dbReference>
<feature type="domain" description="Ribosomal protein eL8/eL30/eS12/Gadd45" evidence="2">
    <location>
        <begin position="164"/>
        <end position="254"/>
    </location>
</feature>
<reference evidence="3 4" key="1">
    <citation type="submission" date="2015-01" db="EMBL/GenBank/DDBJ databases">
        <title>Evolution of Trichinella species and genotypes.</title>
        <authorList>
            <person name="Korhonen P.K."/>
            <person name="Edoardo P."/>
            <person name="Giuseppe L.R."/>
            <person name="Gasser R.B."/>
        </authorList>
    </citation>
    <scope>NUCLEOTIDE SEQUENCE [LARGE SCALE GENOMIC DNA]</scope>
    <source>
        <strain evidence="3">ISS141</strain>
    </source>
</reference>
<evidence type="ECO:0000256" key="1">
    <source>
        <dbReference type="SAM" id="MobiDB-lite"/>
    </source>
</evidence>
<protein>
    <submittedName>
        <fullName evidence="3">Selenocysteine insertion sequence-binding protein 2-like</fullName>
    </submittedName>
</protein>
<dbReference type="InterPro" id="IPR004038">
    <property type="entry name" value="Ribosomal_eL8/eL30/eS12/Gad45"/>
</dbReference>
<dbReference type="AlphaFoldDB" id="A0A0V0XUH2"/>
<dbReference type="InterPro" id="IPR040051">
    <property type="entry name" value="SECISBP2"/>
</dbReference>
<dbReference type="GO" id="GO:1990904">
    <property type="term" value="C:ribonucleoprotein complex"/>
    <property type="evidence" value="ECO:0007669"/>
    <property type="project" value="TreeGrafter"/>
</dbReference>
<evidence type="ECO:0000313" key="3">
    <source>
        <dbReference type="EMBL" id="KRX91581.1"/>
    </source>
</evidence>
<proteinExistence type="predicted"/>
<name>A0A0V0XUH2_TRIPS</name>
<dbReference type="SUPFAM" id="SSF55315">
    <property type="entry name" value="L30e-like"/>
    <property type="match status" value="1"/>
</dbReference>
<dbReference type="Proteomes" id="UP000054815">
    <property type="component" value="Unassembled WGS sequence"/>
</dbReference>
<dbReference type="PANTHER" id="PTHR13284">
    <property type="entry name" value="GH01354P"/>
    <property type="match status" value="1"/>
</dbReference>